<comment type="caution">
    <text evidence="1">The sequence shown here is derived from an EMBL/GenBank/DDBJ whole genome shotgun (WGS) entry which is preliminary data.</text>
</comment>
<protein>
    <recommendedName>
        <fullName evidence="2">Transposase zinc-binding domain-containing protein</fullName>
    </recommendedName>
</protein>
<name>A0A0F9CYF8_9ZZZZ</name>
<evidence type="ECO:0000313" key="1">
    <source>
        <dbReference type="EMBL" id="KKL54378.1"/>
    </source>
</evidence>
<reference evidence="1" key="1">
    <citation type="journal article" date="2015" name="Nature">
        <title>Complex archaea that bridge the gap between prokaryotes and eukaryotes.</title>
        <authorList>
            <person name="Spang A."/>
            <person name="Saw J.H."/>
            <person name="Jorgensen S.L."/>
            <person name="Zaremba-Niedzwiedzka K."/>
            <person name="Martijn J."/>
            <person name="Lind A.E."/>
            <person name="van Eijk R."/>
            <person name="Schleper C."/>
            <person name="Guy L."/>
            <person name="Ettema T.J."/>
        </authorList>
    </citation>
    <scope>NUCLEOTIDE SEQUENCE</scope>
</reference>
<evidence type="ECO:0008006" key="2">
    <source>
        <dbReference type="Google" id="ProtNLM"/>
    </source>
</evidence>
<feature type="non-terminal residue" evidence="1">
    <location>
        <position position="57"/>
    </location>
</feature>
<dbReference type="AlphaFoldDB" id="A0A0F9CYF8"/>
<organism evidence="1">
    <name type="scientific">marine sediment metagenome</name>
    <dbReference type="NCBI Taxonomy" id="412755"/>
    <lineage>
        <taxon>unclassified sequences</taxon>
        <taxon>metagenomes</taxon>
        <taxon>ecological metagenomes</taxon>
    </lineage>
</organism>
<proteinExistence type="predicted"/>
<accession>A0A0F9CYF8</accession>
<dbReference type="EMBL" id="LAZR01031220">
    <property type="protein sequence ID" value="KKL54378.1"/>
    <property type="molecule type" value="Genomic_DNA"/>
</dbReference>
<sequence length="57" mass="6274">MAQAVTAKLPTLPEGTGWDPAGLVLRQAHDREMANWHGCINCPGKKCPKCGGQRMWR</sequence>
<gene>
    <name evidence="1" type="ORF">LCGC14_2266030</name>
</gene>